<dbReference type="InterPro" id="IPR027640">
    <property type="entry name" value="Kinesin-like_fam"/>
</dbReference>
<comment type="caution">
    <text evidence="15">The sequence shown here is derived from an EMBL/GenBank/DDBJ whole genome shotgun (WGS) entry which is preliminary data.</text>
</comment>
<dbReference type="GO" id="GO:0003777">
    <property type="term" value="F:microtubule motor activity"/>
    <property type="evidence" value="ECO:0007669"/>
    <property type="project" value="InterPro"/>
</dbReference>
<feature type="compositionally biased region" description="Basic residues" evidence="12">
    <location>
        <begin position="384"/>
        <end position="393"/>
    </location>
</feature>
<dbReference type="InterPro" id="IPR019821">
    <property type="entry name" value="Kinesin_motor_CS"/>
</dbReference>
<dbReference type="FunFam" id="3.40.850.10:FF:000029">
    <property type="entry name" value="Kinesin-like protein KIF17"/>
    <property type="match status" value="1"/>
</dbReference>
<dbReference type="InterPro" id="IPR027417">
    <property type="entry name" value="P-loop_NTPase"/>
</dbReference>
<evidence type="ECO:0000256" key="9">
    <source>
        <dbReference type="PROSITE-ProRule" id="PRU00283"/>
    </source>
</evidence>
<evidence type="ECO:0000256" key="11">
    <source>
        <dbReference type="SAM" id="Coils"/>
    </source>
</evidence>
<dbReference type="SMART" id="SM00129">
    <property type="entry name" value="KISc"/>
    <property type="match status" value="1"/>
</dbReference>
<dbReference type="Pfam" id="PF00225">
    <property type="entry name" value="Kinesin"/>
    <property type="match status" value="1"/>
</dbReference>
<dbReference type="EMBL" id="CAJNOU010003184">
    <property type="protein sequence ID" value="CAF1375441.1"/>
    <property type="molecule type" value="Genomic_DNA"/>
</dbReference>
<evidence type="ECO:0000256" key="10">
    <source>
        <dbReference type="RuleBase" id="RU000394"/>
    </source>
</evidence>
<dbReference type="Gene3D" id="3.40.850.10">
    <property type="entry name" value="Kinesin motor domain"/>
    <property type="match status" value="1"/>
</dbReference>
<keyword evidence="5 9" id="KW-0067">ATP-binding</keyword>
<dbReference type="PANTHER" id="PTHR47969:SF21">
    <property type="entry name" value="KINESIN-LIKE PROTEIN"/>
    <property type="match status" value="1"/>
</dbReference>
<keyword evidence="4 9" id="KW-0547">Nucleotide-binding</keyword>
<keyword evidence="3 10" id="KW-0493">Microtubule</keyword>
<evidence type="ECO:0000259" key="13">
    <source>
        <dbReference type="PROSITE" id="PS50067"/>
    </source>
</evidence>
<accession>A0A818NDK3</accession>
<organism evidence="15 16">
    <name type="scientific">Rotaria sordida</name>
    <dbReference type="NCBI Taxonomy" id="392033"/>
    <lineage>
        <taxon>Eukaryota</taxon>
        <taxon>Metazoa</taxon>
        <taxon>Spiralia</taxon>
        <taxon>Gnathifera</taxon>
        <taxon>Rotifera</taxon>
        <taxon>Eurotatoria</taxon>
        <taxon>Bdelloidea</taxon>
        <taxon>Philodinida</taxon>
        <taxon>Philodinidae</taxon>
        <taxon>Rotaria</taxon>
    </lineage>
</organism>
<dbReference type="SUPFAM" id="SSF52540">
    <property type="entry name" value="P-loop containing nucleoside triphosphate hydrolases"/>
    <property type="match status" value="1"/>
</dbReference>
<keyword evidence="7 9" id="KW-0505">Motor protein</keyword>
<keyword evidence="2" id="KW-0963">Cytoplasm</keyword>
<evidence type="ECO:0000313" key="15">
    <source>
        <dbReference type="EMBL" id="CAF3605189.1"/>
    </source>
</evidence>
<comment type="subcellular location">
    <subcellularLocation>
        <location evidence="1">Cytoplasm</location>
        <location evidence="1">Cytoskeleton</location>
    </subcellularLocation>
</comment>
<evidence type="ECO:0000256" key="1">
    <source>
        <dbReference type="ARBA" id="ARBA00004245"/>
    </source>
</evidence>
<dbReference type="Proteomes" id="UP000663889">
    <property type="component" value="Unassembled WGS sequence"/>
</dbReference>
<evidence type="ECO:0000256" key="12">
    <source>
        <dbReference type="SAM" id="MobiDB-lite"/>
    </source>
</evidence>
<dbReference type="InterPro" id="IPR036961">
    <property type="entry name" value="Kinesin_motor_dom_sf"/>
</dbReference>
<comment type="similarity">
    <text evidence="9 10">Belongs to the TRAFAC class myosin-kinesin ATPase superfamily. Kinesin family.</text>
</comment>
<dbReference type="Proteomes" id="UP000663874">
    <property type="component" value="Unassembled WGS sequence"/>
</dbReference>
<dbReference type="GO" id="GO:0008017">
    <property type="term" value="F:microtubule binding"/>
    <property type="evidence" value="ECO:0007669"/>
    <property type="project" value="InterPro"/>
</dbReference>
<evidence type="ECO:0000256" key="5">
    <source>
        <dbReference type="ARBA" id="ARBA00022840"/>
    </source>
</evidence>
<evidence type="ECO:0000256" key="7">
    <source>
        <dbReference type="ARBA" id="ARBA00023175"/>
    </source>
</evidence>
<proteinExistence type="inferred from homology"/>
<feature type="region of interest" description="Disordered" evidence="12">
    <location>
        <begin position="702"/>
        <end position="752"/>
    </location>
</feature>
<gene>
    <name evidence="15" type="ORF">FNK824_LOCUS3620</name>
    <name evidence="14" type="ORF">SEV965_LOCUS30123</name>
</gene>
<dbReference type="PANTHER" id="PTHR47969">
    <property type="entry name" value="CHROMOSOME-ASSOCIATED KINESIN KIF4A-RELATED"/>
    <property type="match status" value="1"/>
</dbReference>
<evidence type="ECO:0000313" key="14">
    <source>
        <dbReference type="EMBL" id="CAF1375441.1"/>
    </source>
</evidence>
<feature type="region of interest" description="Disordered" evidence="12">
    <location>
        <begin position="376"/>
        <end position="411"/>
    </location>
</feature>
<evidence type="ECO:0000256" key="4">
    <source>
        <dbReference type="ARBA" id="ARBA00022741"/>
    </source>
</evidence>
<keyword evidence="6 11" id="KW-0175">Coiled coil</keyword>
<reference evidence="15" key="1">
    <citation type="submission" date="2021-02" db="EMBL/GenBank/DDBJ databases">
        <authorList>
            <person name="Nowell W R."/>
        </authorList>
    </citation>
    <scope>NUCLEOTIDE SEQUENCE</scope>
</reference>
<evidence type="ECO:0000313" key="16">
    <source>
        <dbReference type="Proteomes" id="UP000663874"/>
    </source>
</evidence>
<name>A0A818NDK3_9BILA</name>
<feature type="binding site" evidence="9">
    <location>
        <begin position="107"/>
        <end position="114"/>
    </location>
    <ligand>
        <name>ATP</name>
        <dbReference type="ChEBI" id="CHEBI:30616"/>
    </ligand>
</feature>
<keyword evidence="8" id="KW-0206">Cytoskeleton</keyword>
<evidence type="ECO:0000256" key="8">
    <source>
        <dbReference type="ARBA" id="ARBA00023212"/>
    </source>
</evidence>
<dbReference type="GO" id="GO:0005524">
    <property type="term" value="F:ATP binding"/>
    <property type="evidence" value="ECO:0007669"/>
    <property type="project" value="UniProtKB-UniRule"/>
</dbReference>
<dbReference type="PROSITE" id="PS00411">
    <property type="entry name" value="KINESIN_MOTOR_1"/>
    <property type="match status" value="1"/>
</dbReference>
<evidence type="ECO:0000256" key="2">
    <source>
        <dbReference type="ARBA" id="ARBA00022490"/>
    </source>
</evidence>
<feature type="domain" description="Kinesin motor" evidence="13">
    <location>
        <begin position="15"/>
        <end position="350"/>
    </location>
</feature>
<feature type="compositionally biased region" description="Polar residues" evidence="12">
    <location>
        <begin position="716"/>
        <end position="734"/>
    </location>
</feature>
<evidence type="ECO:0000256" key="3">
    <source>
        <dbReference type="ARBA" id="ARBA00022701"/>
    </source>
</evidence>
<dbReference type="AlphaFoldDB" id="A0A818NDK3"/>
<dbReference type="GO" id="GO:0007018">
    <property type="term" value="P:microtubule-based movement"/>
    <property type="evidence" value="ECO:0007669"/>
    <property type="project" value="InterPro"/>
</dbReference>
<dbReference type="InterPro" id="IPR001752">
    <property type="entry name" value="Kinesin_motor_dom"/>
</dbReference>
<feature type="compositionally biased region" description="Acidic residues" evidence="12">
    <location>
        <begin position="399"/>
        <end position="411"/>
    </location>
</feature>
<sequence>MPRTTTASNKGKDESVRVVVRCRPMSDKEQESGCERAVDIDVQRRQMSIRRPTGESSQRSSDDTIHNFFFDAVYDWNSQQKNVYEQTARPLVDSVLEGFNGTIFAYGQTGTGKTFTMEGIRSQVELRGIIPSSFTHIFDSISHTTSRQFLVRASYLEIYNESIRDLLSRDQNKRLQLQEHPKEGVHVHDLSSFITKNIQEIEHVMTTGNLNRSTGATNMNEHSSRSHAIFIITVESSEIGMDGKAHIRVGKLNLVDLAGSERQAKTGSTGERFKEATNINLSLSVLGNVISALVDGNSHIPYRDSKLTRLLQNSLGGNSKTIMIATLGPADYNYEESLTTLRYANRAKNIKNQPRINEDPKDALLRKFQEEIARLKEQLEGKSKHGKKSRRQRTHDGADNDESNDSGQNDEELYLKDQQDKLNEEKRSILQKKNLNETEREDMLRELEEKQQEIQREQDERREMQNKIQQMESKLITGGKDIVTHTSEQEETLLQKRRLIAEAERRHYEVQKQLEQGEEERQTINEKYTNIKEEVEDKRAKKEKLSKQLKKLEAKKLEIVEKHRIVREELEAEQREIQKQTKLFQLIIENFIPTDERERLLKRIQFDDRHNRWTLKELSKQTDQMAARPILTHSDRRPIAVHSQSNSIPEIAYFKGENIILLQLDFPSRTTRDYEDPMVPPMIQAAMGKAMKDEENIELDAKNIPLEKRKKKKKTIPSSSDTYDNYVSSTSSMSRIGYGDPHTSRSMNSARR</sequence>
<dbReference type="PROSITE" id="PS50067">
    <property type="entry name" value="KINESIN_MOTOR_2"/>
    <property type="match status" value="1"/>
</dbReference>
<dbReference type="GO" id="GO:0005874">
    <property type="term" value="C:microtubule"/>
    <property type="evidence" value="ECO:0007669"/>
    <property type="project" value="UniProtKB-KW"/>
</dbReference>
<dbReference type="PRINTS" id="PR00380">
    <property type="entry name" value="KINESINHEAVY"/>
</dbReference>
<evidence type="ECO:0000256" key="6">
    <source>
        <dbReference type="ARBA" id="ARBA00023054"/>
    </source>
</evidence>
<dbReference type="EMBL" id="CAJOBE010000249">
    <property type="protein sequence ID" value="CAF3605189.1"/>
    <property type="molecule type" value="Genomic_DNA"/>
</dbReference>
<protein>
    <recommendedName>
        <fullName evidence="10">Kinesin-like protein</fullName>
    </recommendedName>
</protein>
<feature type="coiled-coil region" evidence="11">
    <location>
        <begin position="415"/>
        <end position="583"/>
    </location>
</feature>